<protein>
    <submittedName>
        <fullName evidence="1">Uncharacterized protein</fullName>
    </submittedName>
</protein>
<accession>A0A8X6K7Q9</accession>
<dbReference type="Proteomes" id="UP000887116">
    <property type="component" value="Unassembled WGS sequence"/>
</dbReference>
<proteinExistence type="predicted"/>
<gene>
    <name evidence="1" type="ORF">TNCT_337661</name>
</gene>
<evidence type="ECO:0000313" key="2">
    <source>
        <dbReference type="Proteomes" id="UP000887116"/>
    </source>
</evidence>
<feature type="non-terminal residue" evidence="1">
    <location>
        <position position="113"/>
    </location>
</feature>
<name>A0A8X6K7Q9_TRICU</name>
<keyword evidence="2" id="KW-1185">Reference proteome</keyword>
<dbReference type="EMBL" id="BMAO01010078">
    <property type="protein sequence ID" value="GFQ64606.1"/>
    <property type="molecule type" value="Genomic_DNA"/>
</dbReference>
<dbReference type="AlphaFoldDB" id="A0A8X6K7Q9"/>
<comment type="caution">
    <text evidence="1">The sequence shown here is derived from an EMBL/GenBank/DDBJ whole genome shotgun (WGS) entry which is preliminary data.</text>
</comment>
<sequence length="113" mass="13251">AIDLPEKRNITCDDVCKHLRQSGSIGGCNCHYNIYQRKKRLESAIDLPEKRNITCDDVCKHLRQSGSIGGCNCHYNIYQRKKRLESALDLEKRHFLPNTLHYEWNQPNRKLLL</sequence>
<evidence type="ECO:0000313" key="1">
    <source>
        <dbReference type="EMBL" id="GFQ64606.1"/>
    </source>
</evidence>
<organism evidence="1 2">
    <name type="scientific">Trichonephila clavata</name>
    <name type="common">Joro spider</name>
    <name type="synonym">Nephila clavata</name>
    <dbReference type="NCBI Taxonomy" id="2740835"/>
    <lineage>
        <taxon>Eukaryota</taxon>
        <taxon>Metazoa</taxon>
        <taxon>Ecdysozoa</taxon>
        <taxon>Arthropoda</taxon>
        <taxon>Chelicerata</taxon>
        <taxon>Arachnida</taxon>
        <taxon>Araneae</taxon>
        <taxon>Araneomorphae</taxon>
        <taxon>Entelegynae</taxon>
        <taxon>Araneoidea</taxon>
        <taxon>Nephilidae</taxon>
        <taxon>Trichonephila</taxon>
    </lineage>
</organism>
<reference evidence="1" key="1">
    <citation type="submission" date="2020-07" db="EMBL/GenBank/DDBJ databases">
        <title>Multicomponent nature underlies the extraordinary mechanical properties of spider dragline silk.</title>
        <authorList>
            <person name="Kono N."/>
            <person name="Nakamura H."/>
            <person name="Mori M."/>
            <person name="Yoshida Y."/>
            <person name="Ohtoshi R."/>
            <person name="Malay A.D."/>
            <person name="Moran D.A.P."/>
            <person name="Tomita M."/>
            <person name="Numata K."/>
            <person name="Arakawa K."/>
        </authorList>
    </citation>
    <scope>NUCLEOTIDE SEQUENCE</scope>
</reference>